<proteinExistence type="inferred from homology"/>
<dbReference type="GO" id="GO:0008381">
    <property type="term" value="F:mechanosensitive monoatomic ion channel activity"/>
    <property type="evidence" value="ECO:0007669"/>
    <property type="project" value="InterPro"/>
</dbReference>
<protein>
    <recommendedName>
        <fullName evidence="13">Mechanosensitive ion channel protein</fullName>
    </recommendedName>
</protein>
<evidence type="ECO:0000313" key="11">
    <source>
        <dbReference type="EMBL" id="OQX91228.1"/>
    </source>
</evidence>
<evidence type="ECO:0000256" key="3">
    <source>
        <dbReference type="ARBA" id="ARBA00022475"/>
    </source>
</evidence>
<dbReference type="Proteomes" id="UP000192611">
    <property type="component" value="Unassembled WGS sequence"/>
</dbReference>
<dbReference type="GO" id="GO:0005886">
    <property type="term" value="C:plasma membrane"/>
    <property type="evidence" value="ECO:0007669"/>
    <property type="project" value="UniProtKB-SubCell"/>
</dbReference>
<feature type="transmembrane region" description="Helical" evidence="7">
    <location>
        <begin position="79"/>
        <end position="103"/>
    </location>
</feature>
<comment type="subcellular location">
    <subcellularLocation>
        <location evidence="1">Cell membrane</location>
        <topology evidence="1">Multi-pass membrane protein</topology>
    </subcellularLocation>
</comment>
<dbReference type="AlphaFoldDB" id="A0A1W9S2Z4"/>
<feature type="domain" description="Mechanosensitive ion channel MscS" evidence="8">
    <location>
        <begin position="98"/>
        <end position="164"/>
    </location>
</feature>
<feature type="transmembrane region" description="Helical" evidence="7">
    <location>
        <begin position="12"/>
        <end position="34"/>
    </location>
</feature>
<keyword evidence="6 7" id="KW-0472">Membrane</keyword>
<dbReference type="Pfam" id="PF00924">
    <property type="entry name" value="MS_channel_2nd"/>
    <property type="match status" value="1"/>
</dbReference>
<evidence type="ECO:0000259" key="8">
    <source>
        <dbReference type="Pfam" id="PF00924"/>
    </source>
</evidence>
<dbReference type="InterPro" id="IPR010920">
    <property type="entry name" value="LSM_dom_sf"/>
</dbReference>
<evidence type="ECO:0000259" key="9">
    <source>
        <dbReference type="Pfam" id="PF21082"/>
    </source>
</evidence>
<dbReference type="InterPro" id="IPR049142">
    <property type="entry name" value="MS_channel_1st"/>
</dbReference>
<name>A0A1W9S2Z4_9BACT</name>
<dbReference type="InterPro" id="IPR011014">
    <property type="entry name" value="MscS_channel_TM-2"/>
</dbReference>
<evidence type="ECO:0000256" key="1">
    <source>
        <dbReference type="ARBA" id="ARBA00004651"/>
    </source>
</evidence>
<keyword evidence="3" id="KW-1003">Cell membrane</keyword>
<organism evidence="11 12">
    <name type="scientific">Candidatus Coatesbacteria bacterium 4484_99</name>
    <dbReference type="NCBI Taxonomy" id="1970774"/>
    <lineage>
        <taxon>Bacteria</taxon>
        <taxon>Candidatus Coatesiibacteriota</taxon>
    </lineage>
</organism>
<dbReference type="InterPro" id="IPR049278">
    <property type="entry name" value="MS_channel_C"/>
</dbReference>
<evidence type="ECO:0000256" key="4">
    <source>
        <dbReference type="ARBA" id="ARBA00022692"/>
    </source>
</evidence>
<evidence type="ECO:0000256" key="6">
    <source>
        <dbReference type="ARBA" id="ARBA00023136"/>
    </source>
</evidence>
<gene>
    <name evidence="11" type="ORF">B6D57_00535</name>
</gene>
<dbReference type="InterPro" id="IPR006685">
    <property type="entry name" value="MscS_channel_2nd"/>
</dbReference>
<comment type="similarity">
    <text evidence="2">Belongs to the MscS (TC 1.A.23) family.</text>
</comment>
<evidence type="ECO:0000256" key="2">
    <source>
        <dbReference type="ARBA" id="ARBA00008017"/>
    </source>
</evidence>
<keyword evidence="5 7" id="KW-1133">Transmembrane helix</keyword>
<dbReference type="EMBL" id="NATQ01000006">
    <property type="protein sequence ID" value="OQX91228.1"/>
    <property type="molecule type" value="Genomic_DNA"/>
</dbReference>
<feature type="transmembrane region" description="Helical" evidence="7">
    <location>
        <begin position="55"/>
        <end position="73"/>
    </location>
</feature>
<dbReference type="PANTHER" id="PTHR30221">
    <property type="entry name" value="SMALL-CONDUCTANCE MECHANOSENSITIVE CHANNEL"/>
    <property type="match status" value="1"/>
</dbReference>
<dbReference type="InterPro" id="IPR011066">
    <property type="entry name" value="MscS_channel_C_sf"/>
</dbReference>
<dbReference type="InterPro" id="IPR023408">
    <property type="entry name" value="MscS_beta-dom_sf"/>
</dbReference>
<feature type="domain" description="Mechanosensitive ion channel transmembrane helices 2/3" evidence="10">
    <location>
        <begin position="56"/>
        <end position="96"/>
    </location>
</feature>
<evidence type="ECO:0008006" key="13">
    <source>
        <dbReference type="Google" id="ProtNLM"/>
    </source>
</evidence>
<dbReference type="SUPFAM" id="SSF82689">
    <property type="entry name" value="Mechanosensitive channel protein MscS (YggB), C-terminal domain"/>
    <property type="match status" value="1"/>
</dbReference>
<dbReference type="Pfam" id="PF21088">
    <property type="entry name" value="MS_channel_1st"/>
    <property type="match status" value="1"/>
</dbReference>
<dbReference type="Pfam" id="PF21082">
    <property type="entry name" value="MS_channel_3rd"/>
    <property type="match status" value="1"/>
</dbReference>
<dbReference type="SUPFAM" id="SSF82861">
    <property type="entry name" value="Mechanosensitive channel protein MscS (YggB), transmembrane region"/>
    <property type="match status" value="1"/>
</dbReference>
<dbReference type="PANTHER" id="PTHR30221:SF20">
    <property type="entry name" value="SMALL-CONDUCTANCE MECHANOSENSITIVE CHANNEL"/>
    <property type="match status" value="1"/>
</dbReference>
<accession>A0A1W9S2Z4</accession>
<dbReference type="Gene3D" id="2.30.30.60">
    <property type="match status" value="1"/>
</dbReference>
<evidence type="ECO:0000313" key="12">
    <source>
        <dbReference type="Proteomes" id="UP000192611"/>
    </source>
</evidence>
<dbReference type="Gene3D" id="1.10.287.1260">
    <property type="match status" value="1"/>
</dbReference>
<keyword evidence="4 7" id="KW-0812">Transmembrane</keyword>
<feature type="domain" description="Mechanosensitive ion channel MscS C-terminal" evidence="9">
    <location>
        <begin position="174"/>
        <end position="252"/>
    </location>
</feature>
<comment type="caution">
    <text evidence="11">The sequence shown here is derived from an EMBL/GenBank/DDBJ whole genome shotgun (WGS) entry which is preliminary data.</text>
</comment>
<dbReference type="SUPFAM" id="SSF50182">
    <property type="entry name" value="Sm-like ribonucleoproteins"/>
    <property type="match status" value="1"/>
</dbReference>
<dbReference type="Gene3D" id="3.30.70.100">
    <property type="match status" value="1"/>
</dbReference>
<sequence length="281" mass="31972">MVDISSIISSEWFIKAVKVVIIAILGFIFARYLPKLVRRVLEYRVDEKIRKIAQKFVLYIVVSVAVIIILQTLEIEISSILATAGLLSIAVGFAAQTTLSNLISGLMIFSERPFEIGDVIKVEDKLGVVQSIDILSTKVKTFNNLFVRIPNSSLIEKMVTNYTKYPVRRLDILVDVSYMTDLERAKEVIEDALRKCKTILLEPRPFVAFESFGESGITLRIFGWIDINEYLAGLTELAVETKKALDREGIEIPFPQRVVRFTEETEDSLRAYWMKKSTDNH</sequence>
<evidence type="ECO:0000259" key="10">
    <source>
        <dbReference type="Pfam" id="PF21088"/>
    </source>
</evidence>
<dbReference type="InterPro" id="IPR045275">
    <property type="entry name" value="MscS_archaea/bacteria_type"/>
</dbReference>
<reference evidence="12" key="1">
    <citation type="submission" date="2017-03" db="EMBL/GenBank/DDBJ databases">
        <title>Novel pathways for hydrocarbon cycling and metabolic interdependencies in hydrothermal sediment communities.</title>
        <authorList>
            <person name="Dombrowski N."/>
            <person name="Seitz K."/>
            <person name="Teske A."/>
            <person name="Baker B."/>
        </authorList>
    </citation>
    <scope>NUCLEOTIDE SEQUENCE [LARGE SCALE GENOMIC DNA]</scope>
</reference>
<evidence type="ECO:0000256" key="5">
    <source>
        <dbReference type="ARBA" id="ARBA00022989"/>
    </source>
</evidence>
<evidence type="ECO:0000256" key="7">
    <source>
        <dbReference type="SAM" id="Phobius"/>
    </source>
</evidence>